<evidence type="ECO:0000313" key="2">
    <source>
        <dbReference type="Proteomes" id="UP001303285"/>
    </source>
</evidence>
<keyword evidence="2" id="KW-1185">Reference proteome</keyword>
<dbReference type="RefSeq" id="WP_323245940.1">
    <property type="nucleotide sequence ID" value="NZ_JAYGHK010000136.1"/>
</dbReference>
<organism evidence="1 2">
    <name type="scientific">Nodularia spumigena UHCC 0060</name>
    <dbReference type="NCBI Taxonomy" id="3110300"/>
    <lineage>
        <taxon>Bacteria</taxon>
        <taxon>Bacillati</taxon>
        <taxon>Cyanobacteriota</taxon>
        <taxon>Cyanophyceae</taxon>
        <taxon>Nostocales</taxon>
        <taxon>Nodulariaceae</taxon>
        <taxon>Nodularia</taxon>
    </lineage>
</organism>
<reference evidence="1 2" key="1">
    <citation type="submission" date="2023-12" db="EMBL/GenBank/DDBJ databases">
        <title>Baltic Sea Cyanobacteria.</title>
        <authorList>
            <person name="Delbaje E."/>
            <person name="Fewer D.P."/>
            <person name="Shishido T.K."/>
        </authorList>
    </citation>
    <scope>NUCLEOTIDE SEQUENCE [LARGE SCALE GENOMIC DNA]</scope>
    <source>
        <strain evidence="1 2">UHCC 0060</strain>
    </source>
</reference>
<name>A0ABU5UWJ7_NODSP</name>
<proteinExistence type="predicted"/>
<dbReference type="Proteomes" id="UP001303285">
    <property type="component" value="Unassembled WGS sequence"/>
</dbReference>
<dbReference type="NCBIfam" id="NF045510">
    <property type="entry name" value="4Cys_prefix_kin"/>
    <property type="match status" value="1"/>
</dbReference>
<gene>
    <name evidence="1" type="ORF">VB695_21805</name>
</gene>
<evidence type="ECO:0000313" key="1">
    <source>
        <dbReference type="EMBL" id="MEA5610664.1"/>
    </source>
</evidence>
<accession>A0ABU5UWJ7</accession>
<sequence length="88" mass="10040">MNSDTSQKFDVFCTRPGCNHPQNFISQKDIDSPDIRKKICCHNCGMPLILQGRFLPKRLLVSEQEQGGIGITFLGEDLDFEKELRVIK</sequence>
<comment type="caution">
    <text evidence="1">The sequence shown here is derived from an EMBL/GenBank/DDBJ whole genome shotgun (WGS) entry which is preliminary data.</text>
</comment>
<dbReference type="EMBL" id="JAYGHK010000136">
    <property type="protein sequence ID" value="MEA5610664.1"/>
    <property type="molecule type" value="Genomic_DNA"/>
</dbReference>
<protein>
    <submittedName>
        <fullName evidence="1">4-Cys prefix domain-containing protein</fullName>
    </submittedName>
</protein>